<keyword evidence="3" id="KW-1185">Reference proteome</keyword>
<accession>A0A2T0ZEN3</accession>
<organism evidence="2 3">
    <name type="scientific">Antricoccus suffuscus</name>
    <dbReference type="NCBI Taxonomy" id="1629062"/>
    <lineage>
        <taxon>Bacteria</taxon>
        <taxon>Bacillati</taxon>
        <taxon>Actinomycetota</taxon>
        <taxon>Actinomycetes</taxon>
        <taxon>Geodermatophilales</taxon>
        <taxon>Antricoccaceae</taxon>
        <taxon>Antricoccus</taxon>
    </lineage>
</organism>
<name>A0A2T0ZEN3_9ACTN</name>
<feature type="region of interest" description="Disordered" evidence="1">
    <location>
        <begin position="199"/>
        <end position="222"/>
    </location>
</feature>
<gene>
    <name evidence="2" type="ORF">CLV47_12335</name>
</gene>
<feature type="region of interest" description="Disordered" evidence="1">
    <location>
        <begin position="163"/>
        <end position="182"/>
    </location>
</feature>
<evidence type="ECO:0000256" key="1">
    <source>
        <dbReference type="SAM" id="MobiDB-lite"/>
    </source>
</evidence>
<reference evidence="2 3" key="1">
    <citation type="submission" date="2018-03" db="EMBL/GenBank/DDBJ databases">
        <title>Genomic Encyclopedia of Archaeal and Bacterial Type Strains, Phase II (KMG-II): from individual species to whole genera.</title>
        <authorList>
            <person name="Goeker M."/>
        </authorList>
    </citation>
    <scope>NUCLEOTIDE SEQUENCE [LARGE SCALE GENOMIC DNA]</scope>
    <source>
        <strain evidence="2 3">DSM 100065</strain>
    </source>
</reference>
<dbReference type="Proteomes" id="UP000237752">
    <property type="component" value="Unassembled WGS sequence"/>
</dbReference>
<evidence type="ECO:0000313" key="2">
    <source>
        <dbReference type="EMBL" id="PRZ34803.1"/>
    </source>
</evidence>
<dbReference type="AlphaFoldDB" id="A0A2T0ZEN3"/>
<protein>
    <submittedName>
        <fullName evidence="2">Uncharacterized protein</fullName>
    </submittedName>
</protein>
<dbReference type="EMBL" id="PVUE01000023">
    <property type="protein sequence ID" value="PRZ34803.1"/>
    <property type="molecule type" value="Genomic_DNA"/>
</dbReference>
<comment type="caution">
    <text evidence="2">The sequence shown here is derived from an EMBL/GenBank/DDBJ whole genome shotgun (WGS) entry which is preliminary data.</text>
</comment>
<dbReference type="RefSeq" id="WP_106350819.1">
    <property type="nucleotide sequence ID" value="NZ_PVUE01000023.1"/>
</dbReference>
<sequence length="357" mass="39689">MTAVLQQPRTQTISSVDDAEAAYRALEPVADPTRRHGEPWHGLSAWAADALERVAQDPQLRRDARGRARISYALYAQVIDGILLTARSNGALRVGIDVIQAYAGTSRDAVKEALRVLTAGGLARRAFRGRPKTMDEHEVIQAAGKKTFRWVSIWVLTHPAENEPATVDNQSSPPPSGGRDFWKNSYVTLNSTTWMKCATRKEEGASRQQPPKNPKNRRARRSYTPAVNALYARLRAGNSLFQVSTPGRLKSALSRFAAAGCTPADILRGLNIAKARLGWTTPDGRVRYADRWLCKLLKELDPHELRSRDDLDQHARDDHWIAQHIDGDSPTCPHGKPAGSQILPSGRTYCWQCDNKF</sequence>
<evidence type="ECO:0000313" key="3">
    <source>
        <dbReference type="Proteomes" id="UP000237752"/>
    </source>
</evidence>
<proteinExistence type="predicted"/>